<evidence type="ECO:0000256" key="2">
    <source>
        <dbReference type="ARBA" id="ARBA00022670"/>
    </source>
</evidence>
<dbReference type="SUPFAM" id="SSF54001">
    <property type="entry name" value="Cysteine proteinases"/>
    <property type="match status" value="1"/>
</dbReference>
<dbReference type="PROSITE" id="PS51935">
    <property type="entry name" value="NLPC_P60"/>
    <property type="match status" value="1"/>
</dbReference>
<reference evidence="7 8" key="1">
    <citation type="submission" date="2020-02" db="EMBL/GenBank/DDBJ databases">
        <title>Whole-genome analyses of novel actinobacteria.</title>
        <authorList>
            <person name="Sahin N."/>
        </authorList>
    </citation>
    <scope>NUCLEOTIDE SEQUENCE [LARGE SCALE GENOMIC DNA]</scope>
    <source>
        <strain evidence="7 8">A7024</strain>
    </source>
</reference>
<dbReference type="InterPro" id="IPR038765">
    <property type="entry name" value="Papain-like_cys_pep_sf"/>
</dbReference>
<evidence type="ECO:0000313" key="7">
    <source>
        <dbReference type="EMBL" id="NGN69332.1"/>
    </source>
</evidence>
<feature type="region of interest" description="Disordered" evidence="5">
    <location>
        <begin position="154"/>
        <end position="190"/>
    </location>
</feature>
<keyword evidence="2" id="KW-0645">Protease</keyword>
<feature type="domain" description="NlpC/P60" evidence="6">
    <location>
        <begin position="273"/>
        <end position="389"/>
    </location>
</feature>
<dbReference type="EMBL" id="JAAKZV010000283">
    <property type="protein sequence ID" value="NGN69332.1"/>
    <property type="molecule type" value="Genomic_DNA"/>
</dbReference>
<name>A0A6G4UBE8_9ACTN</name>
<comment type="similarity">
    <text evidence="1">Belongs to the peptidase C40 family.</text>
</comment>
<dbReference type="PANTHER" id="PTHR47053">
    <property type="entry name" value="MUREIN DD-ENDOPEPTIDASE MEPH-RELATED"/>
    <property type="match status" value="1"/>
</dbReference>
<dbReference type="Gene3D" id="6.10.250.3150">
    <property type="match status" value="1"/>
</dbReference>
<feature type="region of interest" description="Disordered" evidence="5">
    <location>
        <begin position="224"/>
        <end position="274"/>
    </location>
</feature>
<dbReference type="InterPro" id="IPR000064">
    <property type="entry name" value="NLP_P60_dom"/>
</dbReference>
<keyword evidence="3 7" id="KW-0378">Hydrolase</keyword>
<gene>
    <name evidence="7" type="ORF">G5C51_36280</name>
</gene>
<proteinExistence type="inferred from homology"/>
<evidence type="ECO:0000313" key="8">
    <source>
        <dbReference type="Proteomes" id="UP000481583"/>
    </source>
</evidence>
<dbReference type="Gene3D" id="3.90.1720.10">
    <property type="entry name" value="endopeptidase domain like (from Nostoc punctiforme)"/>
    <property type="match status" value="1"/>
</dbReference>
<evidence type="ECO:0000256" key="3">
    <source>
        <dbReference type="ARBA" id="ARBA00022801"/>
    </source>
</evidence>
<dbReference type="GO" id="GO:0008234">
    <property type="term" value="F:cysteine-type peptidase activity"/>
    <property type="evidence" value="ECO:0007669"/>
    <property type="project" value="UniProtKB-KW"/>
</dbReference>
<dbReference type="PANTHER" id="PTHR47053:SF1">
    <property type="entry name" value="MUREIN DD-ENDOPEPTIDASE MEPH-RELATED"/>
    <property type="match status" value="1"/>
</dbReference>
<evidence type="ECO:0000256" key="5">
    <source>
        <dbReference type="SAM" id="MobiDB-lite"/>
    </source>
</evidence>
<dbReference type="GO" id="GO:0006508">
    <property type="term" value="P:proteolysis"/>
    <property type="evidence" value="ECO:0007669"/>
    <property type="project" value="UniProtKB-KW"/>
</dbReference>
<evidence type="ECO:0000256" key="1">
    <source>
        <dbReference type="ARBA" id="ARBA00007074"/>
    </source>
</evidence>
<keyword evidence="8" id="KW-1185">Reference proteome</keyword>
<keyword evidence="4" id="KW-0788">Thiol protease</keyword>
<dbReference type="Proteomes" id="UP000481583">
    <property type="component" value="Unassembled WGS sequence"/>
</dbReference>
<dbReference type="AlphaFoldDB" id="A0A6G4UBE8"/>
<dbReference type="Pfam" id="PF00877">
    <property type="entry name" value="NLPC_P60"/>
    <property type="match status" value="1"/>
</dbReference>
<organism evidence="7 8">
    <name type="scientific">Streptomyces coryli</name>
    <dbReference type="NCBI Taxonomy" id="1128680"/>
    <lineage>
        <taxon>Bacteria</taxon>
        <taxon>Bacillati</taxon>
        <taxon>Actinomycetota</taxon>
        <taxon>Actinomycetes</taxon>
        <taxon>Kitasatosporales</taxon>
        <taxon>Streptomycetaceae</taxon>
        <taxon>Streptomyces</taxon>
    </lineage>
</organism>
<protein>
    <submittedName>
        <fullName evidence="7">Glycoside hydrolase</fullName>
    </submittedName>
</protein>
<dbReference type="InterPro" id="IPR051202">
    <property type="entry name" value="Peptidase_C40"/>
</dbReference>
<accession>A0A6G4UBE8</accession>
<evidence type="ECO:0000259" key="6">
    <source>
        <dbReference type="PROSITE" id="PS51935"/>
    </source>
</evidence>
<dbReference type="RefSeq" id="WP_165244173.1">
    <property type="nucleotide sequence ID" value="NZ_JAAKZV010000283.1"/>
</dbReference>
<comment type="caution">
    <text evidence="7">The sequence shown here is derived from an EMBL/GenBank/DDBJ whole genome shotgun (WGS) entry which is preliminary data.</text>
</comment>
<feature type="compositionally biased region" description="Basic and acidic residues" evidence="5">
    <location>
        <begin position="224"/>
        <end position="248"/>
    </location>
</feature>
<sequence length="389" mass="42453">MAAHRKPRTRILASSGTAGRRTAVGMTAALASVTLLSQNAGADDKPSLSEVQKQVDELYHQAGVATQKYNQAKERTSTQRTTVNKQLDEVAERTQKLNDARRTLGSYAAAQYRNGGIGPEATLMLADDPQSYFEQNHLMDRLTGRQQEAVKDFRSQQTAANKKRAEATKSLETLTKSQEELRTSKATVQSKLSEARKLLSKLTAEEKARLAAIERAKEAEAKRKAEEAARKAEAERQAELERQKREEAQQEEDAGSDSGSGSGDSGSDSGSSTSQYDKVLAFAKAQLGEPYVWGATGPNSWDCSGFTQGAYKAAGISLPRTTYDQVNMGTKITNKSDLKPGDMVFFYEDVTHVGIYVGNGQMIHAPKPGANVRYESVDYMPFHSGARVL</sequence>
<evidence type="ECO:0000256" key="4">
    <source>
        <dbReference type="ARBA" id="ARBA00022807"/>
    </source>
</evidence>